<comment type="caution">
    <text evidence="7">The sequence shown here is derived from an EMBL/GenBank/DDBJ whole genome shotgun (WGS) entry which is preliminary data.</text>
</comment>
<dbReference type="PANTHER" id="PTHR23320">
    <property type="entry name" value="MEMBRANE-SPANNING 4-DOMAINS SUBFAMILY A MS4A -RELATED"/>
    <property type="match status" value="1"/>
</dbReference>
<dbReference type="GO" id="GO:0016020">
    <property type="term" value="C:membrane"/>
    <property type="evidence" value="ECO:0007669"/>
    <property type="project" value="UniProtKB-SubCell"/>
</dbReference>
<gene>
    <name evidence="7" type="ORF">PHYPO_G00109870</name>
</gene>
<dbReference type="PANTHER" id="PTHR23320:SF128">
    <property type="entry name" value="MEMBRANE-SPANNING 4-DOMAINS SUBFAMILY A MEMBER 4A"/>
    <property type="match status" value="1"/>
</dbReference>
<evidence type="ECO:0000256" key="2">
    <source>
        <dbReference type="ARBA" id="ARBA00009565"/>
    </source>
</evidence>
<keyword evidence="3 6" id="KW-0812">Transmembrane</keyword>
<dbReference type="AlphaFoldDB" id="A0A5N5PZK2"/>
<proteinExistence type="inferred from homology"/>
<reference evidence="7 8" key="1">
    <citation type="submission" date="2019-06" db="EMBL/GenBank/DDBJ databases">
        <title>A chromosome-scale genome assembly of the striped catfish, Pangasianodon hypophthalmus.</title>
        <authorList>
            <person name="Wen M."/>
            <person name="Zahm M."/>
            <person name="Roques C."/>
            <person name="Cabau C."/>
            <person name="Klopp C."/>
            <person name="Donnadieu C."/>
            <person name="Jouanno E."/>
            <person name="Avarre J.-C."/>
            <person name="Campet M."/>
            <person name="Ha T.T.T."/>
            <person name="Dugue R."/>
            <person name="Lampietro C."/>
            <person name="Louis A."/>
            <person name="Herpin A."/>
            <person name="Echchiki A."/>
            <person name="Berthelot C."/>
            <person name="Parey E."/>
            <person name="Roest-Crollius H."/>
            <person name="Braasch I."/>
            <person name="Postlethwait J."/>
            <person name="Bobe J."/>
            <person name="Montfort J."/>
            <person name="Bouchez O."/>
            <person name="Begum T."/>
            <person name="Schartl M."/>
            <person name="Guiguen Y."/>
        </authorList>
    </citation>
    <scope>NUCLEOTIDE SEQUENCE [LARGE SCALE GENOMIC DNA]</scope>
    <source>
        <strain evidence="7 8">Indonesia</strain>
        <tissue evidence="7">Blood</tissue>
    </source>
</reference>
<feature type="transmembrane region" description="Helical" evidence="6">
    <location>
        <begin position="96"/>
        <end position="119"/>
    </location>
</feature>
<evidence type="ECO:0000256" key="3">
    <source>
        <dbReference type="ARBA" id="ARBA00022692"/>
    </source>
</evidence>
<evidence type="ECO:0000256" key="4">
    <source>
        <dbReference type="ARBA" id="ARBA00022989"/>
    </source>
</evidence>
<protein>
    <submittedName>
        <fullName evidence="7">Uncharacterized protein</fullName>
    </submittedName>
</protein>
<dbReference type="InterPro" id="IPR030417">
    <property type="entry name" value="MS4A"/>
</dbReference>
<evidence type="ECO:0000313" key="7">
    <source>
        <dbReference type="EMBL" id="KAB5584643.1"/>
    </source>
</evidence>
<evidence type="ECO:0000313" key="8">
    <source>
        <dbReference type="Proteomes" id="UP000327468"/>
    </source>
</evidence>
<sequence>MLSVCQDRKDKKNVLDWLTSQTQPSIKNTSKVFHQHENQLLIIMTPVTAPADTRLSRCTAYLKGEPKALGTVQIMIGTTIFLFGIILTSFALTPGIISGIALWGSLIFISSGALSVAAANHYSSCVVKASLGMNVFSAVAAAFAVILFSVDMALGFMFIPWYL</sequence>
<dbReference type="Proteomes" id="UP000327468">
    <property type="component" value="Chromosome 2"/>
</dbReference>
<keyword evidence="4 6" id="KW-1133">Transmembrane helix</keyword>
<feature type="transmembrane region" description="Helical" evidence="6">
    <location>
        <begin position="69"/>
        <end position="90"/>
    </location>
</feature>
<dbReference type="Pfam" id="PF04103">
    <property type="entry name" value="CD20"/>
    <property type="match status" value="1"/>
</dbReference>
<dbReference type="EMBL" id="VFJC01000003">
    <property type="protein sequence ID" value="KAB5584643.1"/>
    <property type="molecule type" value="Genomic_DNA"/>
</dbReference>
<comment type="similarity">
    <text evidence="2">Belongs to the MS4A family.</text>
</comment>
<evidence type="ECO:0000256" key="5">
    <source>
        <dbReference type="ARBA" id="ARBA00023136"/>
    </source>
</evidence>
<dbReference type="InterPro" id="IPR007237">
    <property type="entry name" value="CD20-like"/>
</dbReference>
<keyword evidence="8" id="KW-1185">Reference proteome</keyword>
<comment type="subcellular location">
    <subcellularLocation>
        <location evidence="1">Membrane</location>
        <topology evidence="1">Multi-pass membrane protein</topology>
    </subcellularLocation>
</comment>
<feature type="transmembrane region" description="Helical" evidence="6">
    <location>
        <begin position="131"/>
        <end position="159"/>
    </location>
</feature>
<name>A0A5N5PZK2_PANHP</name>
<evidence type="ECO:0000256" key="6">
    <source>
        <dbReference type="SAM" id="Phobius"/>
    </source>
</evidence>
<keyword evidence="5 6" id="KW-0472">Membrane</keyword>
<evidence type="ECO:0000256" key="1">
    <source>
        <dbReference type="ARBA" id="ARBA00004141"/>
    </source>
</evidence>
<accession>A0A5N5PZK2</accession>
<organism evidence="7 8">
    <name type="scientific">Pangasianodon hypophthalmus</name>
    <name type="common">Striped catfish</name>
    <name type="synonym">Helicophagus hypophthalmus</name>
    <dbReference type="NCBI Taxonomy" id="310915"/>
    <lineage>
        <taxon>Eukaryota</taxon>
        <taxon>Metazoa</taxon>
        <taxon>Chordata</taxon>
        <taxon>Craniata</taxon>
        <taxon>Vertebrata</taxon>
        <taxon>Euteleostomi</taxon>
        <taxon>Actinopterygii</taxon>
        <taxon>Neopterygii</taxon>
        <taxon>Teleostei</taxon>
        <taxon>Ostariophysi</taxon>
        <taxon>Siluriformes</taxon>
        <taxon>Pangasiidae</taxon>
        <taxon>Pangasianodon</taxon>
    </lineage>
</organism>